<accession>A0ABU6YEX7</accession>
<evidence type="ECO:0000313" key="4">
    <source>
        <dbReference type="Proteomes" id="UP001341840"/>
    </source>
</evidence>
<dbReference type="InterPro" id="IPR012340">
    <property type="entry name" value="NA-bd_OB-fold"/>
</dbReference>
<dbReference type="SUPFAM" id="SSF50249">
    <property type="entry name" value="Nucleic acid-binding proteins"/>
    <property type="match status" value="1"/>
</dbReference>
<organism evidence="3 4">
    <name type="scientific">Stylosanthes scabra</name>
    <dbReference type="NCBI Taxonomy" id="79078"/>
    <lineage>
        <taxon>Eukaryota</taxon>
        <taxon>Viridiplantae</taxon>
        <taxon>Streptophyta</taxon>
        <taxon>Embryophyta</taxon>
        <taxon>Tracheophyta</taxon>
        <taxon>Spermatophyta</taxon>
        <taxon>Magnoliopsida</taxon>
        <taxon>eudicotyledons</taxon>
        <taxon>Gunneridae</taxon>
        <taxon>Pentapetalae</taxon>
        <taxon>rosids</taxon>
        <taxon>fabids</taxon>
        <taxon>Fabales</taxon>
        <taxon>Fabaceae</taxon>
        <taxon>Papilionoideae</taxon>
        <taxon>50 kb inversion clade</taxon>
        <taxon>dalbergioids sensu lato</taxon>
        <taxon>Dalbergieae</taxon>
        <taxon>Pterocarpus clade</taxon>
        <taxon>Stylosanthes</taxon>
    </lineage>
</organism>
<feature type="region of interest" description="Disordered" evidence="1">
    <location>
        <begin position="287"/>
        <end position="311"/>
    </location>
</feature>
<gene>
    <name evidence="3" type="ORF">PIB30_049967</name>
</gene>
<dbReference type="CDD" id="cd04480">
    <property type="entry name" value="RPA1_DBD_A_like"/>
    <property type="match status" value="1"/>
</dbReference>
<evidence type="ECO:0000259" key="2">
    <source>
        <dbReference type="Pfam" id="PF02721"/>
    </source>
</evidence>
<reference evidence="3 4" key="1">
    <citation type="journal article" date="2023" name="Plants (Basel)">
        <title>Bridging the Gap: Combining Genomics and Transcriptomics Approaches to Understand Stylosanthes scabra, an Orphan Legume from the Brazilian Caatinga.</title>
        <authorList>
            <person name="Ferreira-Neto J.R.C."/>
            <person name="da Silva M.D."/>
            <person name="Binneck E."/>
            <person name="de Melo N.F."/>
            <person name="da Silva R.H."/>
            <person name="de Melo A.L.T.M."/>
            <person name="Pandolfi V."/>
            <person name="Bustamante F.O."/>
            <person name="Brasileiro-Vidal A.C."/>
            <person name="Benko-Iseppon A.M."/>
        </authorList>
    </citation>
    <scope>NUCLEOTIDE SEQUENCE [LARGE SCALE GENOMIC DNA]</scope>
    <source>
        <tissue evidence="3">Leaves</tissue>
    </source>
</reference>
<dbReference type="Gene3D" id="2.40.50.140">
    <property type="entry name" value="Nucleic acid-binding proteins"/>
    <property type="match status" value="1"/>
</dbReference>
<dbReference type="InterPro" id="IPR003871">
    <property type="entry name" value="RFA1B/D_OB_1st"/>
</dbReference>
<evidence type="ECO:0000313" key="3">
    <source>
        <dbReference type="EMBL" id="MED6208960.1"/>
    </source>
</evidence>
<sequence>MDSSFDSIRDICNSSSGKIWNFRVRLIRHWKVPSVLDRKYKSSIELVFINTEGTRISPMIRPFHVRQFDAILNDGNVYLVSNVAVAANDVKFKTASYKCRLIFKKDSKIEPSLDDLSIPKEAYDFWPTSKILSTTRDDAYLIGTMTISNTNYTTSMLINPDIPAVVSFKERVNANFLNNQVEISPIAGYASYDISNDLLHITNYATISHIKETKEKTYFSTVGIVRDIAFIFELLMPSEASFVIFETACAQILGILASDLVNKLVMQGAIATSINSQITVAGPTAEISKGEGSLSKTLSPPPLKKSRSSKSQTVDIEMPLVMLIDQNGTTNVNSSDIKPSAKKNLLTEFNMTARKGGKKPVDLIWKRTSDFSLQYYEKSSKPCQ</sequence>
<protein>
    <recommendedName>
        <fullName evidence="2">Replication protein A 70 kDa DNA-binding subunit B/D first OB fold domain-containing protein</fullName>
    </recommendedName>
</protein>
<dbReference type="Pfam" id="PF02721">
    <property type="entry name" value="DUF223"/>
    <property type="match status" value="1"/>
</dbReference>
<dbReference type="Proteomes" id="UP001341840">
    <property type="component" value="Unassembled WGS sequence"/>
</dbReference>
<proteinExistence type="predicted"/>
<dbReference type="EMBL" id="JASCZI010241995">
    <property type="protein sequence ID" value="MED6208960.1"/>
    <property type="molecule type" value="Genomic_DNA"/>
</dbReference>
<feature type="domain" description="Replication protein A 70 kDa DNA-binding subunit B/D first OB fold" evidence="2">
    <location>
        <begin position="5"/>
        <end position="111"/>
    </location>
</feature>
<keyword evidence="4" id="KW-1185">Reference proteome</keyword>
<name>A0ABU6YEX7_9FABA</name>
<evidence type="ECO:0000256" key="1">
    <source>
        <dbReference type="SAM" id="MobiDB-lite"/>
    </source>
</evidence>
<comment type="caution">
    <text evidence="3">The sequence shown here is derived from an EMBL/GenBank/DDBJ whole genome shotgun (WGS) entry which is preliminary data.</text>
</comment>